<protein>
    <submittedName>
        <fullName evidence="1">Head-tail connector protein</fullName>
    </submittedName>
</protein>
<keyword evidence="2" id="KW-1185">Reference proteome</keyword>
<comment type="caution">
    <text evidence="1">The sequence shown here is derived from an EMBL/GenBank/DDBJ whole genome shotgun (WGS) entry which is preliminary data.</text>
</comment>
<dbReference type="CDD" id="cd08054">
    <property type="entry name" value="gp6"/>
    <property type="match status" value="1"/>
</dbReference>
<accession>A0ABU9PXV4</accession>
<dbReference type="RefSeq" id="WP_342830154.1">
    <property type="nucleotide sequence ID" value="NZ_JBANDC010000010.1"/>
</dbReference>
<organism evidence="1 2">
    <name type="scientific">Collimonas rhizosphaerae</name>
    <dbReference type="NCBI Taxonomy" id="3126357"/>
    <lineage>
        <taxon>Bacteria</taxon>
        <taxon>Pseudomonadati</taxon>
        <taxon>Pseudomonadota</taxon>
        <taxon>Betaproteobacteria</taxon>
        <taxon>Burkholderiales</taxon>
        <taxon>Oxalobacteraceae</taxon>
        <taxon>Collimonas</taxon>
    </lineage>
</organism>
<gene>
    <name evidence="1" type="ORF">V8G57_15640</name>
</gene>
<dbReference type="Pfam" id="PF05135">
    <property type="entry name" value="Phage_connect_1"/>
    <property type="match status" value="1"/>
</dbReference>
<proteinExistence type="predicted"/>
<evidence type="ECO:0000313" key="1">
    <source>
        <dbReference type="EMBL" id="MEM4988826.1"/>
    </source>
</evidence>
<dbReference type="NCBIfam" id="TIGR01560">
    <property type="entry name" value="put_DNA_pack"/>
    <property type="match status" value="1"/>
</dbReference>
<dbReference type="EMBL" id="JBANDC010000010">
    <property type="protein sequence ID" value="MEM4988826.1"/>
    <property type="molecule type" value="Genomic_DNA"/>
</dbReference>
<evidence type="ECO:0000313" key="2">
    <source>
        <dbReference type="Proteomes" id="UP001495910"/>
    </source>
</evidence>
<dbReference type="InterPro" id="IPR021146">
    <property type="entry name" value="Phage_gp6-like_head-tail"/>
</dbReference>
<name>A0ABU9PXV4_9BURK</name>
<dbReference type="InterPro" id="IPR006450">
    <property type="entry name" value="Phage_HK97_gp6-like"/>
</dbReference>
<dbReference type="Proteomes" id="UP001495910">
    <property type="component" value="Unassembled WGS sequence"/>
</dbReference>
<dbReference type="Gene3D" id="1.10.3230.30">
    <property type="entry name" value="Phage gp6-like head-tail connector protein"/>
    <property type="match status" value="1"/>
</dbReference>
<reference evidence="1 2" key="1">
    <citation type="submission" date="2024-02" db="EMBL/GenBank/DDBJ databases">
        <title>Draft genome sequence of Collimonas sp. strain H4R21, an effective mineral-weathering bacterial strain isolated from the beech rhizosphere.</title>
        <authorList>
            <person name="Morin E."/>
            <person name="Uroz S."/>
            <person name="Leveau J.H.J."/>
            <person name="Kumar R."/>
            <person name="Rey M.W."/>
            <person name="Pham J."/>
        </authorList>
    </citation>
    <scope>NUCLEOTIDE SEQUENCE [LARGE SCALE GENOMIC DNA]</scope>
    <source>
        <strain evidence="1 2">H4R21</strain>
    </source>
</reference>
<sequence length="114" mass="12258">MIVSLPIALKHLRVEADGDDVDLIEVYLGGAAESACEFMNRRVFEDQAALDAAVVAGVAGDYPMVANDAIRAAVLLILGMLYENREDVVIGLTAENLPRGSRALLQPYRVNMGV</sequence>